<dbReference type="RefSeq" id="WP_137641383.1">
    <property type="nucleotide sequence ID" value="NZ_BJDK01000056.1"/>
</dbReference>
<name>A0ABW1R4I8_9LACO</name>
<dbReference type="CDD" id="cd01840">
    <property type="entry name" value="SGNH_hydrolase_yrhL_like"/>
    <property type="match status" value="1"/>
</dbReference>
<keyword evidence="3" id="KW-1185">Reference proteome</keyword>
<keyword evidence="1" id="KW-0812">Transmembrane</keyword>
<comment type="caution">
    <text evidence="2">The sequence shown here is derived from an EMBL/GenBank/DDBJ whole genome shotgun (WGS) entry which is preliminary data.</text>
</comment>
<accession>A0ABW1R4I8</accession>
<dbReference type="InterPro" id="IPR036514">
    <property type="entry name" value="SGNH_hydro_sf"/>
</dbReference>
<gene>
    <name evidence="2" type="ORF">ACFP3T_01410</name>
</gene>
<reference evidence="3" key="1">
    <citation type="journal article" date="2019" name="Int. J. Syst. Evol. Microbiol.">
        <title>The Global Catalogue of Microorganisms (GCM) 10K type strain sequencing project: providing services to taxonomists for standard genome sequencing and annotation.</title>
        <authorList>
            <consortium name="The Broad Institute Genomics Platform"/>
            <consortium name="The Broad Institute Genome Sequencing Center for Infectious Disease"/>
            <person name="Wu L."/>
            <person name="Ma J."/>
        </authorList>
    </citation>
    <scope>NUCLEOTIDE SEQUENCE [LARGE SCALE GENOMIC DNA]</scope>
    <source>
        <strain evidence="3">CCM 8932</strain>
    </source>
</reference>
<sequence length="231" mass="25180">MRHRKLIYGLVGLFAIIFIGGALIIPTPAIQKQVIKIGQTLTGHTTKSANRSVADSKLGQKYQLSDQQLTTLKHLKVTGIGDSIMVRTTPDLKEVFGSFNANAKVGRQVAAAPAIITQLKSNDAIAKNVLVNLGTNGPTDTDTIDGIIKQIGSQHQIFWVNTRVPGKAWQASNNKLIAAAAKQYANVHLVDWLYVSQDNRNWFVDDNLHPNSLGEREYVATVGPVLAKYGK</sequence>
<dbReference type="EMBL" id="JBHSSD010000007">
    <property type="protein sequence ID" value="MFC6163328.1"/>
    <property type="molecule type" value="Genomic_DNA"/>
</dbReference>
<dbReference type="SUPFAM" id="SSF52266">
    <property type="entry name" value="SGNH hydrolase"/>
    <property type="match status" value="1"/>
</dbReference>
<dbReference type="Proteomes" id="UP001596253">
    <property type="component" value="Unassembled WGS sequence"/>
</dbReference>
<keyword evidence="1" id="KW-1133">Transmembrane helix</keyword>
<evidence type="ECO:0000313" key="3">
    <source>
        <dbReference type="Proteomes" id="UP001596253"/>
    </source>
</evidence>
<protein>
    <submittedName>
        <fullName evidence="2">Esterase</fullName>
    </submittedName>
</protein>
<organism evidence="2 3">
    <name type="scientific">Lactiplantibacillus dongliensis</name>
    <dbReference type="NCBI Taxonomy" id="2559919"/>
    <lineage>
        <taxon>Bacteria</taxon>
        <taxon>Bacillati</taxon>
        <taxon>Bacillota</taxon>
        <taxon>Bacilli</taxon>
        <taxon>Lactobacillales</taxon>
        <taxon>Lactobacillaceae</taxon>
        <taxon>Lactiplantibacillus</taxon>
    </lineage>
</organism>
<dbReference type="Gene3D" id="3.40.50.1110">
    <property type="entry name" value="SGNH hydrolase"/>
    <property type="match status" value="1"/>
</dbReference>
<keyword evidence="1" id="KW-0472">Membrane</keyword>
<evidence type="ECO:0000256" key="1">
    <source>
        <dbReference type="SAM" id="Phobius"/>
    </source>
</evidence>
<feature type="transmembrane region" description="Helical" evidence="1">
    <location>
        <begin position="7"/>
        <end position="25"/>
    </location>
</feature>
<evidence type="ECO:0000313" key="2">
    <source>
        <dbReference type="EMBL" id="MFC6163328.1"/>
    </source>
</evidence>
<proteinExistence type="predicted"/>